<dbReference type="RefSeq" id="XP_011304995.1">
    <property type="nucleotide sequence ID" value="XM_011306693.1"/>
</dbReference>
<evidence type="ECO:0000313" key="1">
    <source>
        <dbReference type="EMBL" id="JAG76399.1"/>
    </source>
</evidence>
<sequence>MACESLQNVPIIAINQRKASALSRPEEVPYWGDNAHITCGMLPTLRVLASRGCECQGSVCLVPTDANTDSASHLQMTLLEAYCREIGIQVVRVREDALRSAIGPKNRDISCVLLTREDFLEAPE</sequence>
<dbReference type="EMBL" id="GBYB01006632">
    <property type="protein sequence ID" value="JAG76399.1"/>
    <property type="molecule type" value="Transcribed_RNA"/>
</dbReference>
<accession>A0A0C9R159</accession>
<dbReference type="Gene3D" id="3.30.1330.30">
    <property type="match status" value="1"/>
</dbReference>
<reference evidence="1" key="1">
    <citation type="submission" date="2015-01" db="EMBL/GenBank/DDBJ databases">
        <title>Transcriptome Assembly of Fopius arisanus.</title>
        <authorList>
            <person name="Geib S."/>
        </authorList>
    </citation>
    <scope>NUCLEOTIDE SEQUENCE</scope>
</reference>
<organism evidence="1">
    <name type="scientific">Fopius arisanus</name>
    <dbReference type="NCBI Taxonomy" id="64838"/>
    <lineage>
        <taxon>Eukaryota</taxon>
        <taxon>Metazoa</taxon>
        <taxon>Ecdysozoa</taxon>
        <taxon>Arthropoda</taxon>
        <taxon>Hexapoda</taxon>
        <taxon>Insecta</taxon>
        <taxon>Pterygota</taxon>
        <taxon>Neoptera</taxon>
        <taxon>Endopterygota</taxon>
        <taxon>Hymenoptera</taxon>
        <taxon>Apocrita</taxon>
        <taxon>Ichneumonoidea</taxon>
        <taxon>Braconidae</taxon>
        <taxon>Opiinae</taxon>
        <taxon>Fopius</taxon>
    </lineage>
</organism>
<dbReference type="InterPro" id="IPR029064">
    <property type="entry name" value="Ribosomal_eL30-like_sf"/>
</dbReference>
<evidence type="ECO:0000313" key="2">
    <source>
        <dbReference type="Proteomes" id="UP000694866"/>
    </source>
</evidence>
<dbReference type="CTD" id="35646"/>
<proteinExistence type="predicted"/>
<gene>
    <name evidence="1" type="primary">EIF2B5</name>
    <name evidence="3" type="synonym">Gadd45</name>
    <name evidence="1" type="ORF">g.18344</name>
</gene>
<reference evidence="3" key="2">
    <citation type="submission" date="2025-04" db="UniProtKB">
        <authorList>
            <consortium name="RefSeq"/>
        </authorList>
    </citation>
    <scope>IDENTIFICATION</scope>
    <source>
        <strain evidence="3">USDA-PBARC FA_bdor</strain>
        <tissue evidence="3">Whole organism</tissue>
    </source>
</reference>
<dbReference type="GeneID" id="105267679"/>
<protein>
    <submittedName>
        <fullName evidence="3">Uncharacterized protein Gadd45 isoform X1</fullName>
    </submittedName>
    <submittedName>
        <fullName evidence="1">eIF2B5 protein</fullName>
    </submittedName>
</protein>
<accession>A0A9R1T9C4</accession>
<dbReference type="AlphaFoldDB" id="A0A0C9R159"/>
<dbReference type="KEGG" id="fas:105267679"/>
<keyword evidence="2" id="KW-1185">Reference proteome</keyword>
<dbReference type="Proteomes" id="UP000694866">
    <property type="component" value="Unplaced"/>
</dbReference>
<dbReference type="OrthoDB" id="5976967at2759"/>
<name>A0A0C9R159_9HYME</name>
<evidence type="ECO:0000313" key="3">
    <source>
        <dbReference type="RefSeq" id="XP_011304995.1"/>
    </source>
</evidence>